<dbReference type="EMBL" id="KN833687">
    <property type="protein sequence ID" value="KIK30343.1"/>
    <property type="molecule type" value="Genomic_DNA"/>
</dbReference>
<feature type="compositionally biased region" description="Polar residues" evidence="1">
    <location>
        <begin position="700"/>
        <end position="712"/>
    </location>
</feature>
<reference evidence="2 3" key="1">
    <citation type="submission" date="2014-04" db="EMBL/GenBank/DDBJ databases">
        <authorList>
            <consortium name="DOE Joint Genome Institute"/>
            <person name="Kuo A."/>
            <person name="Kohler A."/>
            <person name="Costa M.D."/>
            <person name="Nagy L.G."/>
            <person name="Floudas D."/>
            <person name="Copeland A."/>
            <person name="Barry K.W."/>
            <person name="Cichocki N."/>
            <person name="Veneault-Fourrey C."/>
            <person name="LaButti K."/>
            <person name="Lindquist E.A."/>
            <person name="Lipzen A."/>
            <person name="Lundell T."/>
            <person name="Morin E."/>
            <person name="Murat C."/>
            <person name="Sun H."/>
            <person name="Tunlid A."/>
            <person name="Henrissat B."/>
            <person name="Grigoriev I.V."/>
            <person name="Hibbett D.S."/>
            <person name="Martin F."/>
            <person name="Nordberg H.P."/>
            <person name="Cantor M.N."/>
            <person name="Hua S.X."/>
        </authorList>
    </citation>
    <scope>NUCLEOTIDE SEQUENCE [LARGE SCALE GENOMIC DNA]</scope>
    <source>
        <strain evidence="2 3">441</strain>
    </source>
</reference>
<reference evidence="3" key="2">
    <citation type="submission" date="2015-01" db="EMBL/GenBank/DDBJ databases">
        <title>Evolutionary Origins and Diversification of the Mycorrhizal Mutualists.</title>
        <authorList>
            <consortium name="DOE Joint Genome Institute"/>
            <consortium name="Mycorrhizal Genomics Consortium"/>
            <person name="Kohler A."/>
            <person name="Kuo A."/>
            <person name="Nagy L.G."/>
            <person name="Floudas D."/>
            <person name="Copeland A."/>
            <person name="Barry K.W."/>
            <person name="Cichocki N."/>
            <person name="Veneault-Fourrey C."/>
            <person name="LaButti K."/>
            <person name="Lindquist E.A."/>
            <person name="Lipzen A."/>
            <person name="Lundell T."/>
            <person name="Morin E."/>
            <person name="Murat C."/>
            <person name="Riley R."/>
            <person name="Ohm R."/>
            <person name="Sun H."/>
            <person name="Tunlid A."/>
            <person name="Henrissat B."/>
            <person name="Grigoriev I.V."/>
            <person name="Hibbett D.S."/>
            <person name="Martin F."/>
        </authorList>
    </citation>
    <scope>NUCLEOTIDE SEQUENCE [LARGE SCALE GENOMIC DNA]</scope>
    <source>
        <strain evidence="3">441</strain>
    </source>
</reference>
<dbReference type="STRING" id="765257.A0A0D0AE07"/>
<feature type="compositionally biased region" description="Polar residues" evidence="1">
    <location>
        <begin position="228"/>
        <end position="240"/>
    </location>
</feature>
<accession>A0A0D0AE07</accession>
<feature type="region of interest" description="Disordered" evidence="1">
    <location>
        <begin position="531"/>
        <end position="816"/>
    </location>
</feature>
<feature type="compositionally biased region" description="Basic and acidic residues" evidence="1">
    <location>
        <begin position="842"/>
        <end position="858"/>
    </location>
</feature>
<feature type="region of interest" description="Disordered" evidence="1">
    <location>
        <begin position="1014"/>
        <end position="1074"/>
    </location>
</feature>
<feature type="compositionally biased region" description="Pro residues" evidence="1">
    <location>
        <begin position="620"/>
        <end position="630"/>
    </location>
</feature>
<sequence>MDERPLGQRKLSRRSSKNTGGGKSSWHRPSFKKSTEGATATRNHSSALNADSTQFLVNMDSDGVNDAGKSSQDDNDDQLPSLLSHSVVPDPLGELPAWFKKENDMAAANVSTFRIKYPLHNPQGPPWYKNHHLIPPSALNPPPLFFSPSFPPMAASIHDRSEDSTRPPGPSRSPSGTPLPTPSSSQVRIPEIGGKPRSRKTSQDNVDLMDLSDPWGTHWHHESPYDAGTNTSPVSVDQPESTTQSRSRLSSLNAGQPRHKTVNPSPLSQSTSAVHLHVQEPPVTRKLSKRRKPGLAGLFGPQDKGVPQDEVTSVTSPNTSSAANRSSLVPSSLHLSTGAARRHSTLSPMSVPLNASSVALSTHSANKKEKRGSVLGRLVRRFSVLRRGTQDIGATISESVENEKRGSAPSAGEEGAPRRSLYSQRPPSPEKRQFDPSKRVPPPKIDSDLLTQAENGGGVSSELQREINDHRSSLSGDVPFSPLGKLTITNPDLPSSGGTTPVGATPSLPPEHLWESLFDSQTRNNGRHLEILQTNPDDPSKVGDRLSVISPPATGRLSPAKGLLSPLTVPPPSPSPPAVDPTSSSAHFVTRKESPSPNKEPSFVPTLSTSASASASVPGPSKPSPEPTRPLRPHLTLPHVDDSPLSRASVLVNPPTPCNAEESRARLPTPNKQFKGPHPEEVSSRDPSPTKSAVEAAPLTKSNSTTSRQTETFRLVRSPSEKKSLSESIIAEGEQWLLVNAEDALRRRRTKDREEKSTKAERTEKVSSRSRDRESRRSQGKHDKAETSDSRQRAASHAKVKSSPANQGDNNHMSVRPSRALSLDGAQRPLLIQPMVFTLQDEPPRVRKGDDRRRDSSHSKPARAGPSSIVAVARVERVPSGSTRPTSELTSTADINSLKAREAWNMDRLWKGRSMYHGQPEAPFIHTPPPPSVSRKEFKPAKVEPVHQDVVPSHGAAHGSSHTSYVVQPLQAHPVPASVFYANMPSAPPPIIYATTSPYGQVPHRPRDYKTFRSLPEFSFPPQDTSDSPNRTPNPLPAPPRESSYQPAPFPALPGQSSGSASEYWTKHTSVPLH</sequence>
<evidence type="ECO:0000313" key="3">
    <source>
        <dbReference type="Proteomes" id="UP000054018"/>
    </source>
</evidence>
<feature type="compositionally biased region" description="Polar residues" evidence="1">
    <location>
        <begin position="487"/>
        <end position="499"/>
    </location>
</feature>
<feature type="compositionally biased region" description="Polar residues" evidence="1">
    <location>
        <begin position="36"/>
        <end position="56"/>
    </location>
</feature>
<feature type="compositionally biased region" description="Pro residues" evidence="1">
    <location>
        <begin position="568"/>
        <end position="579"/>
    </location>
</feature>
<gene>
    <name evidence="2" type="ORF">PISMIDRAFT_6424</name>
</gene>
<feature type="compositionally biased region" description="Polar residues" evidence="1">
    <location>
        <begin position="262"/>
        <end position="273"/>
    </location>
</feature>
<feature type="compositionally biased region" description="Polar residues" evidence="1">
    <location>
        <begin position="310"/>
        <end position="335"/>
    </location>
</feature>
<organism evidence="2 3">
    <name type="scientific">Pisolithus microcarpus 441</name>
    <dbReference type="NCBI Taxonomy" id="765257"/>
    <lineage>
        <taxon>Eukaryota</taxon>
        <taxon>Fungi</taxon>
        <taxon>Dikarya</taxon>
        <taxon>Basidiomycota</taxon>
        <taxon>Agaricomycotina</taxon>
        <taxon>Agaricomycetes</taxon>
        <taxon>Agaricomycetidae</taxon>
        <taxon>Boletales</taxon>
        <taxon>Sclerodermatineae</taxon>
        <taxon>Pisolithaceae</taxon>
        <taxon>Pisolithus</taxon>
    </lineage>
</organism>
<feature type="compositionally biased region" description="Pro residues" evidence="1">
    <location>
        <begin position="167"/>
        <end position="181"/>
    </location>
</feature>
<feature type="region of interest" description="Disordered" evidence="1">
    <location>
        <begin position="1"/>
        <end position="87"/>
    </location>
</feature>
<name>A0A0D0AE07_9AGAM</name>
<feature type="region of interest" description="Disordered" evidence="1">
    <location>
        <begin position="834"/>
        <end position="870"/>
    </location>
</feature>
<dbReference type="AlphaFoldDB" id="A0A0D0AE07"/>
<dbReference type="Proteomes" id="UP000054018">
    <property type="component" value="Unassembled WGS sequence"/>
</dbReference>
<feature type="region of interest" description="Disordered" evidence="1">
    <location>
        <begin position="395"/>
        <end position="459"/>
    </location>
</feature>
<feature type="region of interest" description="Disordered" evidence="1">
    <location>
        <begin position="150"/>
        <end position="349"/>
    </location>
</feature>
<protein>
    <submittedName>
        <fullName evidence="2">Uncharacterized protein</fullName>
    </submittedName>
</protein>
<dbReference type="OrthoDB" id="3231532at2759"/>
<feature type="compositionally biased region" description="Basic and acidic residues" evidence="1">
    <location>
        <begin position="428"/>
        <end position="438"/>
    </location>
</feature>
<feature type="compositionally biased region" description="Basic and acidic residues" evidence="1">
    <location>
        <begin position="751"/>
        <end position="792"/>
    </location>
</feature>
<feature type="compositionally biased region" description="Polar residues" evidence="1">
    <location>
        <begin position="1055"/>
        <end position="1074"/>
    </location>
</feature>
<feature type="compositionally biased region" description="Polar residues" evidence="1">
    <location>
        <begin position="803"/>
        <end position="813"/>
    </location>
</feature>
<keyword evidence="3" id="KW-1185">Reference proteome</keyword>
<evidence type="ECO:0000256" key="1">
    <source>
        <dbReference type="SAM" id="MobiDB-lite"/>
    </source>
</evidence>
<dbReference type="HOGENOM" id="CLU_003816_0_0_1"/>
<proteinExistence type="predicted"/>
<feature type="compositionally biased region" description="Low complexity" evidence="1">
    <location>
        <begin position="608"/>
        <end position="619"/>
    </location>
</feature>
<feature type="compositionally biased region" description="Low complexity" evidence="1">
    <location>
        <begin position="241"/>
        <end position="252"/>
    </location>
</feature>
<feature type="region of interest" description="Disordered" evidence="1">
    <location>
        <begin position="472"/>
        <end position="512"/>
    </location>
</feature>
<evidence type="ECO:0000313" key="2">
    <source>
        <dbReference type="EMBL" id="KIK30343.1"/>
    </source>
</evidence>